<dbReference type="GO" id="GO:0003735">
    <property type="term" value="F:structural constituent of ribosome"/>
    <property type="evidence" value="ECO:0007669"/>
    <property type="project" value="TreeGrafter"/>
</dbReference>
<gene>
    <name evidence="3" type="ORF">A6R68_17565</name>
</gene>
<dbReference type="Proteomes" id="UP000092124">
    <property type="component" value="Unassembled WGS sequence"/>
</dbReference>
<comment type="caution">
    <text evidence="3">The sequence shown here is derived from an EMBL/GenBank/DDBJ whole genome shotgun (WGS) entry which is preliminary data.</text>
</comment>
<keyword evidence="4" id="KW-1185">Reference proteome</keyword>
<organism evidence="3 4">
    <name type="scientific">Neotoma lepida</name>
    <name type="common">Desert woodrat</name>
    <dbReference type="NCBI Taxonomy" id="56216"/>
    <lineage>
        <taxon>Eukaryota</taxon>
        <taxon>Metazoa</taxon>
        <taxon>Chordata</taxon>
        <taxon>Craniata</taxon>
        <taxon>Vertebrata</taxon>
        <taxon>Euteleostomi</taxon>
        <taxon>Mammalia</taxon>
        <taxon>Eutheria</taxon>
        <taxon>Euarchontoglires</taxon>
        <taxon>Glires</taxon>
        <taxon>Rodentia</taxon>
        <taxon>Myomorpha</taxon>
        <taxon>Muroidea</taxon>
        <taxon>Cricetidae</taxon>
        <taxon>Neotominae</taxon>
        <taxon>Neotoma</taxon>
    </lineage>
</organism>
<feature type="region of interest" description="Disordered" evidence="2">
    <location>
        <begin position="1"/>
        <end position="79"/>
    </location>
</feature>
<name>A0A1A6HBN9_NEOLE</name>
<evidence type="ECO:0000256" key="1">
    <source>
        <dbReference type="ARBA" id="ARBA00035204"/>
    </source>
</evidence>
<dbReference type="PANTHER" id="PTHR45722">
    <property type="entry name" value="60S RIBOSOMAL PROTEIN L35"/>
    <property type="match status" value="1"/>
</dbReference>
<proteinExistence type="predicted"/>
<feature type="compositionally biased region" description="Basic and acidic residues" evidence="2">
    <location>
        <begin position="38"/>
        <end position="61"/>
    </location>
</feature>
<dbReference type="OrthoDB" id="442970at2759"/>
<dbReference type="GO" id="GO:0022625">
    <property type="term" value="C:cytosolic large ribosomal subunit"/>
    <property type="evidence" value="ECO:0007669"/>
    <property type="project" value="InterPro"/>
</dbReference>
<feature type="non-terminal residue" evidence="3">
    <location>
        <position position="205"/>
    </location>
</feature>
<evidence type="ECO:0000313" key="4">
    <source>
        <dbReference type="Proteomes" id="UP000092124"/>
    </source>
</evidence>
<sequence length="205" mass="23664">MSHVLQFEDKSRKVKDASMQDSDTFEIYDPRNPVNKRRREESKKLLREKKERSRCHKDNKVPKSSPVSAKPIGKHFPDTATHCAAKTTGIDEEDSRRENMIVYLRREMRIFVYAYMHQHSTTQKENLRKYYKGKTYKPLDLWPKKTRVMRCQLTKHEEKEAALEGEAVDLLFVLLAISGAGTFSGIGQKATPLSSGDLKLCNSDD</sequence>
<protein>
    <recommendedName>
        <fullName evidence="1">Large ribosomal subunit protein uL29</fullName>
    </recommendedName>
</protein>
<reference evidence="3 4" key="1">
    <citation type="submission" date="2016-06" db="EMBL/GenBank/DDBJ databases">
        <title>The Draft Genome Sequence and Annotation of the Desert Woodrat Neotoma lepida.</title>
        <authorList>
            <person name="Campbell M."/>
            <person name="Oakeson K.F."/>
            <person name="Yandell M."/>
            <person name="Halpert J.R."/>
            <person name="Dearing D."/>
        </authorList>
    </citation>
    <scope>NUCLEOTIDE SEQUENCE [LARGE SCALE GENOMIC DNA]</scope>
    <source>
        <strain evidence="3">417</strain>
        <tissue evidence="3">Liver</tissue>
    </source>
</reference>
<dbReference type="Gene3D" id="6.10.250.3450">
    <property type="match status" value="1"/>
</dbReference>
<dbReference type="GO" id="GO:0003729">
    <property type="term" value="F:mRNA binding"/>
    <property type="evidence" value="ECO:0007669"/>
    <property type="project" value="TreeGrafter"/>
</dbReference>
<dbReference type="GO" id="GO:0000463">
    <property type="term" value="P:maturation of LSU-rRNA from tricistronic rRNA transcript (SSU-rRNA, 5.8S rRNA, LSU-rRNA)"/>
    <property type="evidence" value="ECO:0007669"/>
    <property type="project" value="InterPro"/>
</dbReference>
<dbReference type="PANTHER" id="PTHR45722:SF33">
    <property type="entry name" value="LARGE RIBOSOMAL SUBUNIT PROTEIN UL29"/>
    <property type="match status" value="1"/>
</dbReference>
<feature type="compositionally biased region" description="Basic and acidic residues" evidence="2">
    <location>
        <begin position="1"/>
        <end position="18"/>
    </location>
</feature>
<dbReference type="AlphaFoldDB" id="A0A1A6HBN9"/>
<evidence type="ECO:0000256" key="2">
    <source>
        <dbReference type="SAM" id="MobiDB-lite"/>
    </source>
</evidence>
<accession>A0A1A6HBN9</accession>
<dbReference type="EMBL" id="LZPO01035087">
    <property type="protein sequence ID" value="OBS75983.1"/>
    <property type="molecule type" value="Genomic_DNA"/>
</dbReference>
<dbReference type="InterPro" id="IPR045059">
    <property type="entry name" value="Ribosomal_uL29_euk"/>
</dbReference>
<evidence type="ECO:0000313" key="3">
    <source>
        <dbReference type="EMBL" id="OBS75983.1"/>
    </source>
</evidence>
<dbReference type="STRING" id="56216.A0A1A6HBN9"/>